<dbReference type="PANTHER" id="PTHR44656:SF7">
    <property type="entry name" value="DEHYDROGENASE_REDUCTASE SDR FAMILY MEMBER 12"/>
    <property type="match status" value="1"/>
</dbReference>
<dbReference type="Proteomes" id="UP001528912">
    <property type="component" value="Unassembled WGS sequence"/>
</dbReference>
<evidence type="ECO:0000256" key="1">
    <source>
        <dbReference type="SAM" id="MobiDB-lite"/>
    </source>
</evidence>
<sequence>MDAARTVSQALDTLMDRAVVPGYSTIGIRVRRRLPTWPDDPPPDALAGRNVLVTGASSGLGAQCVADLAALGAHVHLVVRDVQKGQRVADRIPAPAGTTVWRCDLSDLDSVAELAESLLALGQPLTGIVHNAGVMPPERAESPQHHELSLAVHVLGPVALTERLRPLLRGQHARVVLVTSGGMYVQPLPLDDLEYERELYRPATAYARSKRIQVALLPTLQERWGADGIQVYGMHPGWADTPGVTESLPRFATVMGPVLRPTGQGADTTGWLLATPHPPPGGGLWHDRRERPTDYSSRTRTSAQERRRLWEWVSNAARVNAVEEAS</sequence>
<dbReference type="InterPro" id="IPR002347">
    <property type="entry name" value="SDR_fam"/>
</dbReference>
<dbReference type="SUPFAM" id="SSF51735">
    <property type="entry name" value="NAD(P)-binding Rossmann-fold domains"/>
    <property type="match status" value="1"/>
</dbReference>
<dbReference type="Gene3D" id="3.40.50.720">
    <property type="entry name" value="NAD(P)-binding Rossmann-like Domain"/>
    <property type="match status" value="1"/>
</dbReference>
<organism evidence="2 3">
    <name type="scientific">Luteipulveratus flavus</name>
    <dbReference type="NCBI Taxonomy" id="3031728"/>
    <lineage>
        <taxon>Bacteria</taxon>
        <taxon>Bacillati</taxon>
        <taxon>Actinomycetota</taxon>
        <taxon>Actinomycetes</taxon>
        <taxon>Micrococcales</taxon>
        <taxon>Dermacoccaceae</taxon>
        <taxon>Luteipulveratus</taxon>
    </lineage>
</organism>
<feature type="region of interest" description="Disordered" evidence="1">
    <location>
        <begin position="278"/>
        <end position="301"/>
    </location>
</feature>
<protein>
    <submittedName>
        <fullName evidence="2">SDR family NAD(P)-dependent oxidoreductase</fullName>
    </submittedName>
</protein>
<dbReference type="PRINTS" id="PR00081">
    <property type="entry name" value="GDHRDH"/>
</dbReference>
<dbReference type="InterPro" id="IPR036291">
    <property type="entry name" value="NAD(P)-bd_dom_sf"/>
</dbReference>
<dbReference type="InterPro" id="IPR052992">
    <property type="entry name" value="SDR_member_12"/>
</dbReference>
<accession>A0ABT6CBL9</accession>
<dbReference type="Pfam" id="PF00106">
    <property type="entry name" value="adh_short"/>
    <property type="match status" value="1"/>
</dbReference>
<name>A0ABT6CBL9_9MICO</name>
<dbReference type="EMBL" id="JAROAV010000053">
    <property type="protein sequence ID" value="MDF8266303.1"/>
    <property type="molecule type" value="Genomic_DNA"/>
</dbReference>
<dbReference type="RefSeq" id="WP_277193493.1">
    <property type="nucleotide sequence ID" value="NZ_JAROAV010000053.1"/>
</dbReference>
<gene>
    <name evidence="2" type="ORF">P4R38_18785</name>
</gene>
<comment type="caution">
    <text evidence="2">The sequence shown here is derived from an EMBL/GenBank/DDBJ whole genome shotgun (WGS) entry which is preliminary data.</text>
</comment>
<evidence type="ECO:0000313" key="2">
    <source>
        <dbReference type="EMBL" id="MDF8266303.1"/>
    </source>
</evidence>
<proteinExistence type="predicted"/>
<reference evidence="2 3" key="1">
    <citation type="submission" date="2023-03" db="EMBL/GenBank/DDBJ databases">
        <title>YIM 133296 draft genome.</title>
        <authorList>
            <person name="Xiong L."/>
        </authorList>
    </citation>
    <scope>NUCLEOTIDE SEQUENCE [LARGE SCALE GENOMIC DNA]</scope>
    <source>
        <strain evidence="2 3">YIM 133296</strain>
    </source>
</reference>
<evidence type="ECO:0000313" key="3">
    <source>
        <dbReference type="Proteomes" id="UP001528912"/>
    </source>
</evidence>
<keyword evidence="3" id="KW-1185">Reference proteome</keyword>
<dbReference type="PANTHER" id="PTHR44656">
    <property type="entry name" value="DEHYDROGENASE/REDUCTASE SDR FAMILY MEMBER 12"/>
    <property type="match status" value="1"/>
</dbReference>